<sequence length="134" mass="14126">MSNSPYAVYTHIHCVALLSGAESSRPLVPAEPTGQVYPGVLAGELRDEHSRTGDPDEHHVVSVFGRTARQRGPRGRCPHRAHHHNFAVESPAGVGRPGRRGGAARLSGGARGVGDPVRGRAAPPDSMTPTFTPT</sequence>
<dbReference type="EMBL" id="BAAAXZ010000099">
    <property type="protein sequence ID" value="GAA2928815.1"/>
    <property type="molecule type" value="Genomic_DNA"/>
</dbReference>
<feature type="region of interest" description="Disordered" evidence="1">
    <location>
        <begin position="66"/>
        <end position="134"/>
    </location>
</feature>
<name>A0ABN3WV24_STRTU</name>
<dbReference type="Proteomes" id="UP001501102">
    <property type="component" value="Unassembled WGS sequence"/>
</dbReference>
<gene>
    <name evidence="2" type="ORF">GCM10020221_25830</name>
</gene>
<evidence type="ECO:0000256" key="1">
    <source>
        <dbReference type="SAM" id="MobiDB-lite"/>
    </source>
</evidence>
<evidence type="ECO:0000313" key="3">
    <source>
        <dbReference type="Proteomes" id="UP001501102"/>
    </source>
</evidence>
<reference evidence="2 3" key="1">
    <citation type="journal article" date="2019" name="Int. J. Syst. Evol. Microbiol.">
        <title>The Global Catalogue of Microorganisms (GCM) 10K type strain sequencing project: providing services to taxonomists for standard genome sequencing and annotation.</title>
        <authorList>
            <consortium name="The Broad Institute Genomics Platform"/>
            <consortium name="The Broad Institute Genome Sequencing Center for Infectious Disease"/>
            <person name="Wu L."/>
            <person name="Ma J."/>
        </authorList>
    </citation>
    <scope>NUCLEOTIDE SEQUENCE [LARGE SCALE GENOMIC DNA]</scope>
    <source>
        <strain evidence="2 3">JCM 4087</strain>
    </source>
</reference>
<evidence type="ECO:0000313" key="2">
    <source>
        <dbReference type="EMBL" id="GAA2928815.1"/>
    </source>
</evidence>
<proteinExistence type="predicted"/>
<comment type="caution">
    <text evidence="2">The sequence shown here is derived from an EMBL/GenBank/DDBJ whole genome shotgun (WGS) entry which is preliminary data.</text>
</comment>
<protein>
    <submittedName>
        <fullName evidence="2">Uncharacterized protein</fullName>
    </submittedName>
</protein>
<keyword evidence="3" id="KW-1185">Reference proteome</keyword>
<feature type="compositionally biased region" description="Basic residues" evidence="1">
    <location>
        <begin position="68"/>
        <end position="85"/>
    </location>
</feature>
<accession>A0ABN3WV24</accession>
<organism evidence="2 3">
    <name type="scientific">Streptomyces thioluteus</name>
    <dbReference type="NCBI Taxonomy" id="66431"/>
    <lineage>
        <taxon>Bacteria</taxon>
        <taxon>Bacillati</taxon>
        <taxon>Actinomycetota</taxon>
        <taxon>Actinomycetes</taxon>
        <taxon>Kitasatosporales</taxon>
        <taxon>Streptomycetaceae</taxon>
        <taxon>Streptomyces</taxon>
    </lineage>
</organism>